<reference evidence="1" key="1">
    <citation type="submission" date="2021-05" db="EMBL/GenBank/DDBJ databases">
        <authorList>
            <person name="Scholz U."/>
            <person name="Mascher M."/>
            <person name="Fiebig A."/>
        </authorList>
    </citation>
    <scope>NUCLEOTIDE SEQUENCE [LARGE SCALE GENOMIC DNA]</scope>
</reference>
<protein>
    <submittedName>
        <fullName evidence="1">Uncharacterized protein</fullName>
    </submittedName>
</protein>
<sequence length="197" mass="22291">MTYSNTFSIVIGVPFIFQVMILCDALVPTVPIFLGYLDEQFNQLEELQDESSPNFVEEVVALFLKDSPRLLTNIEQTIGKYPQDFYRLDSLVHQLKGSGSSIGAVRMKNECSVFKAYCNDKNLEGVSMFVLQMPQVIAEDEEGACHSEAETGVVFSVTEASWPARTCCELEDVRKSSIWNVVPGEIRNRLYLPWEFL</sequence>
<name>A0ACD5TQK1_AVESA</name>
<proteinExistence type="predicted"/>
<dbReference type="EnsemblPlants" id="AVESA.00010b.r2.1CG0107670.2">
    <property type="protein sequence ID" value="AVESA.00010b.r2.1CG0107670.2.CDS"/>
    <property type="gene ID" value="AVESA.00010b.r2.1CG0107670"/>
</dbReference>
<accession>A0ACD5TQK1</accession>
<keyword evidence="2" id="KW-1185">Reference proteome</keyword>
<evidence type="ECO:0000313" key="2">
    <source>
        <dbReference type="Proteomes" id="UP001732700"/>
    </source>
</evidence>
<dbReference type="Proteomes" id="UP001732700">
    <property type="component" value="Chromosome 1C"/>
</dbReference>
<evidence type="ECO:0000313" key="1">
    <source>
        <dbReference type="EnsemblPlants" id="AVESA.00010b.r2.1CG0107670.2.CDS"/>
    </source>
</evidence>
<reference evidence="1" key="2">
    <citation type="submission" date="2025-09" db="UniProtKB">
        <authorList>
            <consortium name="EnsemblPlants"/>
        </authorList>
    </citation>
    <scope>IDENTIFICATION</scope>
</reference>
<organism evidence="1 2">
    <name type="scientific">Avena sativa</name>
    <name type="common">Oat</name>
    <dbReference type="NCBI Taxonomy" id="4498"/>
    <lineage>
        <taxon>Eukaryota</taxon>
        <taxon>Viridiplantae</taxon>
        <taxon>Streptophyta</taxon>
        <taxon>Embryophyta</taxon>
        <taxon>Tracheophyta</taxon>
        <taxon>Spermatophyta</taxon>
        <taxon>Magnoliopsida</taxon>
        <taxon>Liliopsida</taxon>
        <taxon>Poales</taxon>
        <taxon>Poaceae</taxon>
        <taxon>BOP clade</taxon>
        <taxon>Pooideae</taxon>
        <taxon>Poodae</taxon>
        <taxon>Poeae</taxon>
        <taxon>Poeae Chloroplast Group 1 (Aveneae type)</taxon>
        <taxon>Aveninae</taxon>
        <taxon>Avena</taxon>
    </lineage>
</organism>